<evidence type="ECO:0000256" key="1">
    <source>
        <dbReference type="SAM" id="MobiDB-lite"/>
    </source>
</evidence>
<comment type="caution">
    <text evidence="2">The sequence shown here is derived from an EMBL/GenBank/DDBJ whole genome shotgun (WGS) entry which is preliminary data.</text>
</comment>
<feature type="region of interest" description="Disordered" evidence="1">
    <location>
        <begin position="1"/>
        <end position="40"/>
    </location>
</feature>
<protein>
    <submittedName>
        <fullName evidence="2">Uncharacterized protein</fullName>
    </submittedName>
</protein>
<dbReference type="Proteomes" id="UP000309340">
    <property type="component" value="Unassembled WGS sequence"/>
</dbReference>
<dbReference type="AlphaFoldDB" id="A0A4U0WNZ3"/>
<sequence length="648" mass="69228">MASSIPLHLFPSSAPHPPPPRKSSLKRPQPTSVAQTQGQLRGLALQITADPASPPRILPATDSFKHSLFCEPAAISGFDQSSPGLPRRQHARRRTSRPESLILRSPGLPSEIATTNDDDKLSPLPVNTQFGPSPRPGRSASKQLKRPTVPTAILVNESVGAEPTVSADDDQLSPLPEKTKFSPASPRLSEYPGAPPQHSANSPPTRSTSVATRKSAKGSTLPAPMKSIFPEYDPGRPFDQQPYYPTDRAYAQTLPSEKISKVSSPIRRPTVKRFDSALALVDGYEYIPFAEEGDLLSLWKASNDQFPVAGRKVQLGLYQPATRDTAITVGTSANVPLFSMMRAQAHTSMANAKHWAVEKHDNSHEGLALPVAQLTVPQQSASDDKSPVEGTAIFPQAAAVHAIEAVANSPAAAAIATFDPTAASPEAARLGKDAVAEAHRRYACTLTRTTRKRDSLGAVTASYNLDHPMLGTLAITVTKKIKSAASREPRAKISIHHPSATPAAIAADTLVLAFLDFARDACVLDLPGLLALDSSYIIDTTMTALFAVAAIENSLLQSEAMTFEPPPQQAFASSSADKKARLKAKKSERWAKRSSRVIDKVQTELIGQPADVAAPVQGAIKLIGFSLKTAAYVLEAGVRVVVHLARKV</sequence>
<evidence type="ECO:0000313" key="2">
    <source>
        <dbReference type="EMBL" id="TKA64741.1"/>
    </source>
</evidence>
<feature type="region of interest" description="Disordered" evidence="1">
    <location>
        <begin position="75"/>
        <end position="235"/>
    </location>
</feature>
<name>A0A4U0WNZ3_9PEZI</name>
<evidence type="ECO:0000313" key="3">
    <source>
        <dbReference type="Proteomes" id="UP000309340"/>
    </source>
</evidence>
<dbReference type="STRING" id="329884.A0A4U0WNZ3"/>
<reference evidence="2 3" key="1">
    <citation type="submission" date="2017-03" db="EMBL/GenBank/DDBJ databases">
        <title>Genomes of endolithic fungi from Antarctica.</title>
        <authorList>
            <person name="Coleine C."/>
            <person name="Masonjones S."/>
            <person name="Stajich J.E."/>
        </authorList>
    </citation>
    <scope>NUCLEOTIDE SEQUENCE [LARGE SCALE GENOMIC DNA]</scope>
    <source>
        <strain evidence="2 3">CCFEE 5184</strain>
    </source>
</reference>
<accession>A0A4U0WNZ3</accession>
<proteinExistence type="predicted"/>
<organism evidence="2 3">
    <name type="scientific">Friedmanniomyces simplex</name>
    <dbReference type="NCBI Taxonomy" id="329884"/>
    <lineage>
        <taxon>Eukaryota</taxon>
        <taxon>Fungi</taxon>
        <taxon>Dikarya</taxon>
        <taxon>Ascomycota</taxon>
        <taxon>Pezizomycotina</taxon>
        <taxon>Dothideomycetes</taxon>
        <taxon>Dothideomycetidae</taxon>
        <taxon>Mycosphaerellales</taxon>
        <taxon>Teratosphaeriaceae</taxon>
        <taxon>Friedmanniomyces</taxon>
    </lineage>
</organism>
<dbReference type="OrthoDB" id="5383338at2759"/>
<feature type="compositionally biased region" description="Polar residues" evidence="1">
    <location>
        <begin position="198"/>
        <end position="212"/>
    </location>
</feature>
<dbReference type="EMBL" id="NAJQ01000804">
    <property type="protein sequence ID" value="TKA64741.1"/>
    <property type="molecule type" value="Genomic_DNA"/>
</dbReference>
<feature type="compositionally biased region" description="Low complexity" evidence="1">
    <location>
        <begin position="1"/>
        <end position="13"/>
    </location>
</feature>
<keyword evidence="3" id="KW-1185">Reference proteome</keyword>
<gene>
    <name evidence="2" type="ORF">B0A55_10171</name>
</gene>